<dbReference type="GO" id="GO:0003677">
    <property type="term" value="F:DNA binding"/>
    <property type="evidence" value="ECO:0007669"/>
    <property type="project" value="UniProtKB-KW"/>
</dbReference>
<dbReference type="NCBIfam" id="NF033788">
    <property type="entry name" value="HTH_metalloreg"/>
    <property type="match status" value="1"/>
</dbReference>
<evidence type="ECO:0000256" key="3">
    <source>
        <dbReference type="ARBA" id="ARBA00023163"/>
    </source>
</evidence>
<proteinExistence type="predicted"/>
<dbReference type="Proteomes" id="UP000386847">
    <property type="component" value="Chromosome"/>
</dbReference>
<accession>A0A5Q2FEF0</accession>
<keyword evidence="6" id="KW-1185">Reference proteome</keyword>
<evidence type="ECO:0000256" key="1">
    <source>
        <dbReference type="ARBA" id="ARBA00023015"/>
    </source>
</evidence>
<dbReference type="RefSeq" id="WP_153571984.1">
    <property type="nucleotide sequence ID" value="NZ_CP045725.1"/>
</dbReference>
<organism evidence="5 6">
    <name type="scientific">Raineyella fluvialis</name>
    <dbReference type="NCBI Taxonomy" id="2662261"/>
    <lineage>
        <taxon>Bacteria</taxon>
        <taxon>Bacillati</taxon>
        <taxon>Actinomycetota</taxon>
        <taxon>Actinomycetes</taxon>
        <taxon>Propionibacteriales</taxon>
        <taxon>Propionibacteriaceae</taxon>
        <taxon>Raineyella</taxon>
    </lineage>
</organism>
<dbReference type="InterPro" id="IPR011991">
    <property type="entry name" value="ArsR-like_HTH"/>
</dbReference>
<dbReference type="PROSITE" id="PS50987">
    <property type="entry name" value="HTH_ARSR_2"/>
    <property type="match status" value="1"/>
</dbReference>
<dbReference type="PANTHER" id="PTHR33154">
    <property type="entry name" value="TRANSCRIPTIONAL REGULATOR, ARSR FAMILY"/>
    <property type="match status" value="1"/>
</dbReference>
<feature type="domain" description="HTH arsR-type" evidence="4">
    <location>
        <begin position="28"/>
        <end position="124"/>
    </location>
</feature>
<dbReference type="Pfam" id="PF01022">
    <property type="entry name" value="HTH_5"/>
    <property type="match status" value="1"/>
</dbReference>
<dbReference type="InterPro" id="IPR001845">
    <property type="entry name" value="HTH_ArsR_DNA-bd_dom"/>
</dbReference>
<gene>
    <name evidence="5" type="ORF">Rai3103_06990</name>
</gene>
<sequence>MPRVTLDAPLLVEPGEACLPAPAPAVLMPAERAGCLAEIFKALSDPTRVRLLAHICSSEHGTACACHLPDALGISQPTLSHHLKKLVDAGLITREQRGRWAHYTVVPEVLGVARDFLGESTGGIRCC</sequence>
<dbReference type="KEGG" id="rain:Rai3103_06990"/>
<evidence type="ECO:0000313" key="6">
    <source>
        <dbReference type="Proteomes" id="UP000386847"/>
    </source>
</evidence>
<dbReference type="InterPro" id="IPR036388">
    <property type="entry name" value="WH-like_DNA-bd_sf"/>
</dbReference>
<dbReference type="PRINTS" id="PR00778">
    <property type="entry name" value="HTHARSR"/>
</dbReference>
<dbReference type="PANTHER" id="PTHR33154:SF18">
    <property type="entry name" value="ARSENICAL RESISTANCE OPERON REPRESSOR"/>
    <property type="match status" value="1"/>
</dbReference>
<dbReference type="InterPro" id="IPR051081">
    <property type="entry name" value="HTH_MetalResp_TranReg"/>
</dbReference>
<keyword evidence="2" id="KW-0238">DNA-binding</keyword>
<keyword evidence="3" id="KW-0804">Transcription</keyword>
<dbReference type="Gene3D" id="1.10.10.10">
    <property type="entry name" value="Winged helix-like DNA-binding domain superfamily/Winged helix DNA-binding domain"/>
    <property type="match status" value="1"/>
</dbReference>
<evidence type="ECO:0000259" key="4">
    <source>
        <dbReference type="PROSITE" id="PS50987"/>
    </source>
</evidence>
<dbReference type="AlphaFoldDB" id="A0A5Q2FEF0"/>
<reference evidence="5 6" key="1">
    <citation type="submission" date="2019-10" db="EMBL/GenBank/DDBJ databases">
        <title>Genomic analysis of Raineyella sp. CBA3103.</title>
        <authorList>
            <person name="Roh S.W."/>
        </authorList>
    </citation>
    <scope>NUCLEOTIDE SEQUENCE [LARGE SCALE GENOMIC DNA]</scope>
    <source>
        <strain evidence="5 6">CBA3103</strain>
    </source>
</reference>
<dbReference type="SMART" id="SM00418">
    <property type="entry name" value="HTH_ARSR"/>
    <property type="match status" value="1"/>
</dbReference>
<name>A0A5Q2FEF0_9ACTN</name>
<evidence type="ECO:0000256" key="2">
    <source>
        <dbReference type="ARBA" id="ARBA00023125"/>
    </source>
</evidence>
<dbReference type="SUPFAM" id="SSF46785">
    <property type="entry name" value="Winged helix' DNA-binding domain"/>
    <property type="match status" value="1"/>
</dbReference>
<dbReference type="InterPro" id="IPR036390">
    <property type="entry name" value="WH_DNA-bd_sf"/>
</dbReference>
<dbReference type="CDD" id="cd00090">
    <property type="entry name" value="HTH_ARSR"/>
    <property type="match status" value="1"/>
</dbReference>
<keyword evidence="1" id="KW-0805">Transcription regulation</keyword>
<protein>
    <submittedName>
        <fullName evidence="5">Metalloregulator ArsR/SmtB family transcription factor</fullName>
    </submittedName>
</protein>
<dbReference type="GO" id="GO:0003700">
    <property type="term" value="F:DNA-binding transcription factor activity"/>
    <property type="evidence" value="ECO:0007669"/>
    <property type="project" value="InterPro"/>
</dbReference>
<evidence type="ECO:0000313" key="5">
    <source>
        <dbReference type="EMBL" id="QGF23453.1"/>
    </source>
</evidence>
<dbReference type="EMBL" id="CP045725">
    <property type="protein sequence ID" value="QGF23453.1"/>
    <property type="molecule type" value="Genomic_DNA"/>
</dbReference>